<gene>
    <name evidence="2" type="ORF">PR048_002175</name>
</gene>
<feature type="compositionally biased region" description="Basic residues" evidence="1">
    <location>
        <begin position="567"/>
        <end position="577"/>
    </location>
</feature>
<dbReference type="Proteomes" id="UP001159363">
    <property type="component" value="Chromosome 1"/>
</dbReference>
<keyword evidence="3" id="KW-1185">Reference proteome</keyword>
<organism evidence="2 3">
    <name type="scientific">Dryococelus australis</name>
    <dbReference type="NCBI Taxonomy" id="614101"/>
    <lineage>
        <taxon>Eukaryota</taxon>
        <taxon>Metazoa</taxon>
        <taxon>Ecdysozoa</taxon>
        <taxon>Arthropoda</taxon>
        <taxon>Hexapoda</taxon>
        <taxon>Insecta</taxon>
        <taxon>Pterygota</taxon>
        <taxon>Neoptera</taxon>
        <taxon>Polyneoptera</taxon>
        <taxon>Phasmatodea</taxon>
        <taxon>Verophasmatodea</taxon>
        <taxon>Anareolatae</taxon>
        <taxon>Phasmatidae</taxon>
        <taxon>Eurycanthinae</taxon>
        <taxon>Dryococelus</taxon>
    </lineage>
</organism>
<protein>
    <submittedName>
        <fullName evidence="2">Uncharacterized protein</fullName>
    </submittedName>
</protein>
<evidence type="ECO:0000313" key="2">
    <source>
        <dbReference type="EMBL" id="KAJ8896829.1"/>
    </source>
</evidence>
<comment type="caution">
    <text evidence="2">The sequence shown here is derived from an EMBL/GenBank/DDBJ whole genome shotgun (WGS) entry which is preliminary data.</text>
</comment>
<feature type="compositionally biased region" description="Basic and acidic residues" evidence="1">
    <location>
        <begin position="1"/>
        <end position="17"/>
    </location>
</feature>
<dbReference type="EMBL" id="JARBHB010000001">
    <property type="protein sequence ID" value="KAJ8896829.1"/>
    <property type="molecule type" value="Genomic_DNA"/>
</dbReference>
<evidence type="ECO:0000256" key="1">
    <source>
        <dbReference type="SAM" id="MobiDB-lite"/>
    </source>
</evidence>
<feature type="compositionally biased region" description="Basic residues" evidence="1">
    <location>
        <begin position="539"/>
        <end position="548"/>
    </location>
</feature>
<evidence type="ECO:0000313" key="3">
    <source>
        <dbReference type="Proteomes" id="UP001159363"/>
    </source>
</evidence>
<feature type="region of interest" description="Disordered" evidence="1">
    <location>
        <begin position="508"/>
        <end position="527"/>
    </location>
</feature>
<proteinExistence type="predicted"/>
<name>A0ABQ9IKU7_9NEOP</name>
<feature type="region of interest" description="Disordered" evidence="1">
    <location>
        <begin position="1"/>
        <end position="26"/>
    </location>
</feature>
<sequence>MQERLKQEIPEKIRRPTETSATCSGKDAGSQTWLALVESEQPKSSSSLWSVAFCFSLGSHSQTHYVVTWCRLGGGGGRRGCAVMERCSYSLSMCIMFSKQLGPANSYTPCDLRRYVATPGCRYNGYLGLNTGPAILISDFSGFPKSSLCRRMLDGFLTRGRSRLLPIPARMSNDLAVDETGAVVAVRLACLTPTKVNRVQSPARLLSVVIVPDDPTVRRVSSEISRFPRPFIQALLHTHLSRPHRLSIPRWVSGRWRVPEVDVGQKMHPGQSDTRIHQLSRLHRAQRAADFVTRPRGSKVSDLRCRPAGFGDAAAACAVQQRRRDEAGSVVGSTWLGVGAVVHPRGSGQLICAEIQSITTGLAAYGCRHVGGRARDLARGHSGVVIRLLASHLGDSSSIPLGIVPGFSQVGTTPEDASRRAFSGISSPSPLLIPTMPRLHPNYPNRFSRTIAAQISSLTIQLDRAIAVPDCCFGPPAQMLAERQARTAHRDCRILTRRSHAADVQLPLRTSVSPPPAPATMGGSPVKFTEQWKGDQKLRRSGQPRRSLRNTAPSNEARKEEMISQQHHLHRQHRNKHNILAQVN</sequence>
<reference evidence="2 3" key="1">
    <citation type="submission" date="2023-02" db="EMBL/GenBank/DDBJ databases">
        <title>LHISI_Scaffold_Assembly.</title>
        <authorList>
            <person name="Stuart O.P."/>
            <person name="Cleave R."/>
            <person name="Magrath M.J.L."/>
            <person name="Mikheyev A.S."/>
        </authorList>
    </citation>
    <scope>NUCLEOTIDE SEQUENCE [LARGE SCALE GENOMIC DNA]</scope>
    <source>
        <strain evidence="2">Daus_M_001</strain>
        <tissue evidence="2">Leg muscle</tissue>
    </source>
</reference>
<accession>A0ABQ9IKU7</accession>
<feature type="region of interest" description="Disordered" evidence="1">
    <location>
        <begin position="535"/>
        <end position="584"/>
    </location>
</feature>